<keyword evidence="2" id="KW-0812">Transmembrane</keyword>
<reference evidence="3 4" key="1">
    <citation type="submission" date="2021-03" db="EMBL/GenBank/DDBJ databases">
        <title>Sequencing the genomes of 1000 actinobacteria strains.</title>
        <authorList>
            <person name="Klenk H.-P."/>
        </authorList>
    </citation>
    <scope>NUCLEOTIDE SEQUENCE [LARGE SCALE GENOMIC DNA]</scope>
    <source>
        <strain evidence="3 4">DSM 15797</strain>
    </source>
</reference>
<feature type="transmembrane region" description="Helical" evidence="2">
    <location>
        <begin position="58"/>
        <end position="77"/>
    </location>
</feature>
<dbReference type="Proteomes" id="UP001296993">
    <property type="component" value="Unassembled WGS sequence"/>
</dbReference>
<comment type="caution">
    <text evidence="3">The sequence shown here is derived from an EMBL/GenBank/DDBJ whole genome shotgun (WGS) entry which is preliminary data.</text>
</comment>
<protein>
    <recommendedName>
        <fullName evidence="5">DUF2530 domain-containing protein</fullName>
    </recommendedName>
</protein>
<keyword evidence="2" id="KW-0472">Membrane</keyword>
<feature type="transmembrane region" description="Helical" evidence="2">
    <location>
        <begin position="28"/>
        <end position="46"/>
    </location>
</feature>
<evidence type="ECO:0000256" key="2">
    <source>
        <dbReference type="SAM" id="Phobius"/>
    </source>
</evidence>
<proteinExistence type="predicted"/>
<gene>
    <name evidence="3" type="ORF">JOF47_000286</name>
</gene>
<feature type="region of interest" description="Disordered" evidence="1">
    <location>
        <begin position="1"/>
        <end position="23"/>
    </location>
</feature>
<evidence type="ECO:0008006" key="5">
    <source>
        <dbReference type="Google" id="ProtNLM"/>
    </source>
</evidence>
<evidence type="ECO:0000313" key="4">
    <source>
        <dbReference type="Proteomes" id="UP001296993"/>
    </source>
</evidence>
<keyword evidence="2" id="KW-1133">Transmembrane helix</keyword>
<keyword evidence="4" id="KW-1185">Reference proteome</keyword>
<accession>A0ABS4X8I0</accession>
<dbReference type="RefSeq" id="WP_209995482.1">
    <property type="nucleotide sequence ID" value="NZ_BAAAJY010000006.1"/>
</dbReference>
<dbReference type="EMBL" id="JAGIOF010000001">
    <property type="protein sequence ID" value="MBP2384775.1"/>
    <property type="molecule type" value="Genomic_DNA"/>
</dbReference>
<organism evidence="3 4">
    <name type="scientific">Paeniglutamicibacter kerguelensis</name>
    <dbReference type="NCBI Taxonomy" id="254788"/>
    <lineage>
        <taxon>Bacteria</taxon>
        <taxon>Bacillati</taxon>
        <taxon>Actinomycetota</taxon>
        <taxon>Actinomycetes</taxon>
        <taxon>Micrococcales</taxon>
        <taxon>Micrococcaceae</taxon>
        <taxon>Paeniglutamicibacter</taxon>
    </lineage>
</organism>
<name>A0ABS4X8I0_9MICC</name>
<evidence type="ECO:0000256" key="1">
    <source>
        <dbReference type="SAM" id="MobiDB-lite"/>
    </source>
</evidence>
<sequence>MTQNPQIPEPREEPTPELRVPPKHRSNGLLIGGSFVAALFLIFIITSNSTMDGAINPLWIGFIVGILVAGLGVFRIIRGPSAFGLGDVEHKHPEP</sequence>
<evidence type="ECO:0000313" key="3">
    <source>
        <dbReference type="EMBL" id="MBP2384775.1"/>
    </source>
</evidence>